<dbReference type="Proteomes" id="UP001642540">
    <property type="component" value="Unassembled WGS sequence"/>
</dbReference>
<sequence length="135" mass="14171">MESKSSATGSSIQENEKPKLPSPMLFIVIGFIVVIGFASIHLFLSAIVCFVIGFDFKTVLYVSTAAIVSGTVITMALAMLMALYLILSFFARFNGSSSATAGLTNLASATTGQHNNNSAPSNASDPVETLDKKDA</sequence>
<organism evidence="3 4">
    <name type="scientific">Orchesella dallaii</name>
    <dbReference type="NCBI Taxonomy" id="48710"/>
    <lineage>
        <taxon>Eukaryota</taxon>
        <taxon>Metazoa</taxon>
        <taxon>Ecdysozoa</taxon>
        <taxon>Arthropoda</taxon>
        <taxon>Hexapoda</taxon>
        <taxon>Collembola</taxon>
        <taxon>Entomobryomorpha</taxon>
        <taxon>Entomobryoidea</taxon>
        <taxon>Orchesellidae</taxon>
        <taxon>Orchesellinae</taxon>
        <taxon>Orchesella</taxon>
    </lineage>
</organism>
<evidence type="ECO:0000313" key="4">
    <source>
        <dbReference type="Proteomes" id="UP001642540"/>
    </source>
</evidence>
<feature type="transmembrane region" description="Helical" evidence="2">
    <location>
        <begin position="25"/>
        <end position="54"/>
    </location>
</feature>
<evidence type="ECO:0000256" key="1">
    <source>
        <dbReference type="SAM" id="MobiDB-lite"/>
    </source>
</evidence>
<evidence type="ECO:0000313" key="3">
    <source>
        <dbReference type="EMBL" id="CAL8109435.1"/>
    </source>
</evidence>
<name>A0ABP1QQL9_9HEXA</name>
<feature type="region of interest" description="Disordered" evidence="1">
    <location>
        <begin position="112"/>
        <end position="135"/>
    </location>
</feature>
<feature type="compositionally biased region" description="Low complexity" evidence="1">
    <location>
        <begin position="115"/>
        <end position="124"/>
    </location>
</feature>
<evidence type="ECO:0000256" key="2">
    <source>
        <dbReference type="SAM" id="Phobius"/>
    </source>
</evidence>
<proteinExistence type="predicted"/>
<gene>
    <name evidence="3" type="ORF">ODALV1_LOCUS13363</name>
</gene>
<dbReference type="EMBL" id="CAXLJM020000041">
    <property type="protein sequence ID" value="CAL8109435.1"/>
    <property type="molecule type" value="Genomic_DNA"/>
</dbReference>
<accession>A0ABP1QQL9</accession>
<feature type="transmembrane region" description="Helical" evidence="2">
    <location>
        <begin position="60"/>
        <end position="87"/>
    </location>
</feature>
<keyword evidence="4" id="KW-1185">Reference proteome</keyword>
<protein>
    <submittedName>
        <fullName evidence="3">Uncharacterized protein</fullName>
    </submittedName>
</protein>
<reference evidence="3 4" key="1">
    <citation type="submission" date="2024-08" db="EMBL/GenBank/DDBJ databases">
        <authorList>
            <person name="Cucini C."/>
            <person name="Frati F."/>
        </authorList>
    </citation>
    <scope>NUCLEOTIDE SEQUENCE [LARGE SCALE GENOMIC DNA]</scope>
</reference>
<keyword evidence="2" id="KW-0812">Transmembrane</keyword>
<comment type="caution">
    <text evidence="3">The sequence shown here is derived from an EMBL/GenBank/DDBJ whole genome shotgun (WGS) entry which is preliminary data.</text>
</comment>
<keyword evidence="2" id="KW-1133">Transmembrane helix</keyword>
<keyword evidence="2" id="KW-0472">Membrane</keyword>